<evidence type="ECO:0000313" key="2">
    <source>
        <dbReference type="EMBL" id="MCB8876183.1"/>
    </source>
</evidence>
<dbReference type="InterPro" id="IPR006311">
    <property type="entry name" value="TAT_signal"/>
</dbReference>
<comment type="caution">
    <text evidence="2">The sequence shown here is derived from an EMBL/GenBank/DDBJ whole genome shotgun (WGS) entry which is preliminary data.</text>
</comment>
<dbReference type="InterPro" id="IPR000917">
    <property type="entry name" value="Sulfatase_N"/>
</dbReference>
<gene>
    <name evidence="2" type="ORF">ASILVAE211_13405</name>
</gene>
<dbReference type="Pfam" id="PF00884">
    <property type="entry name" value="Sulfatase"/>
    <property type="match status" value="1"/>
</dbReference>
<accession>A0A964DZZ8</accession>
<evidence type="ECO:0000313" key="3">
    <source>
        <dbReference type="Proteomes" id="UP000708298"/>
    </source>
</evidence>
<dbReference type="InterPro" id="IPR051849">
    <property type="entry name" value="GAG-degrading_sulfatase"/>
</dbReference>
<dbReference type="SUPFAM" id="SSF53649">
    <property type="entry name" value="Alkaline phosphatase-like"/>
    <property type="match status" value="1"/>
</dbReference>
<dbReference type="PANTHER" id="PTHR46615:SF1">
    <property type="entry name" value="ARYLSULFATASE K"/>
    <property type="match status" value="1"/>
</dbReference>
<keyword evidence="2" id="KW-0378">Hydrolase</keyword>
<dbReference type="RefSeq" id="WP_227321840.1">
    <property type="nucleotide sequence ID" value="NZ_JAESVB010000005.1"/>
</dbReference>
<reference evidence="2" key="1">
    <citation type="journal article" date="2021" name="Microorganisms">
        <title>Acidisoma silvae sp. nov. and Acidisomacellulosilytica sp. nov., Two Acidophilic Bacteria Isolated from Decaying Wood, Hydrolyzing Cellulose and Producing Poly-3-hydroxybutyrate.</title>
        <authorList>
            <person name="Mieszkin S."/>
            <person name="Pouder E."/>
            <person name="Uroz S."/>
            <person name="Simon-Colin C."/>
            <person name="Alain K."/>
        </authorList>
    </citation>
    <scope>NUCLEOTIDE SEQUENCE</scope>
    <source>
        <strain evidence="2">HW T2.11</strain>
    </source>
</reference>
<dbReference type="GO" id="GO:0004065">
    <property type="term" value="F:arylsulfatase activity"/>
    <property type="evidence" value="ECO:0007669"/>
    <property type="project" value="TreeGrafter"/>
</dbReference>
<proteinExistence type="predicted"/>
<reference evidence="2" key="2">
    <citation type="submission" date="2021-01" db="EMBL/GenBank/DDBJ databases">
        <authorList>
            <person name="Mieszkin S."/>
            <person name="Pouder E."/>
            <person name="Alain K."/>
        </authorList>
    </citation>
    <scope>NUCLEOTIDE SEQUENCE</scope>
    <source>
        <strain evidence="2">HW T2.11</strain>
    </source>
</reference>
<dbReference type="Proteomes" id="UP000708298">
    <property type="component" value="Unassembled WGS sequence"/>
</dbReference>
<protein>
    <submittedName>
        <fullName evidence="2">Sulfatase-like hydrolase/transferase</fullName>
    </submittedName>
</protein>
<keyword evidence="3" id="KW-1185">Reference proteome</keyword>
<organism evidence="2 3">
    <name type="scientific">Acidisoma silvae</name>
    <dbReference type="NCBI Taxonomy" id="2802396"/>
    <lineage>
        <taxon>Bacteria</taxon>
        <taxon>Pseudomonadati</taxon>
        <taxon>Pseudomonadota</taxon>
        <taxon>Alphaproteobacteria</taxon>
        <taxon>Acetobacterales</taxon>
        <taxon>Acidocellaceae</taxon>
        <taxon>Acidisoma</taxon>
    </lineage>
</organism>
<dbReference type="PROSITE" id="PS51318">
    <property type="entry name" value="TAT"/>
    <property type="match status" value="1"/>
</dbReference>
<dbReference type="AlphaFoldDB" id="A0A964DZZ8"/>
<evidence type="ECO:0000259" key="1">
    <source>
        <dbReference type="Pfam" id="PF00884"/>
    </source>
</evidence>
<dbReference type="EMBL" id="JAESVB010000005">
    <property type="protein sequence ID" value="MCB8876183.1"/>
    <property type="molecule type" value="Genomic_DNA"/>
</dbReference>
<dbReference type="Gene3D" id="3.40.720.10">
    <property type="entry name" value="Alkaline Phosphatase, subunit A"/>
    <property type="match status" value="1"/>
</dbReference>
<name>A0A964DZZ8_9PROT</name>
<sequence length="599" mass="66675">MADQPKDDAPNPSRRRLIASGAAMLGAGSLLPPLIGPAAAEDTPSLSPPIVPPDRPPGGYNILFVLVDQEHFFPQWPMPVPARDWLKAKGISFLNHQAASCVCSPARSTIYTGQHIQQTGVFDNAGSLWQPDMPTDVQTIGHRMASLGYHAAYQGKWHLSANLDQTREAIDAPLADYRKIIQSYGFDDFFGVGDIIDTTLGGYNYDDTTTAFTTRWFRTIGEDLRAAGKPWFLAVNFVNPHDVMYVNSDLPGETVQGKSHAMPIARPPADKIYQADWDLPLPATRGQSFDDPGRPRGQKIYQGVQDVLVGPWPDEDRRWRVLRNYYLNCIRDCDRQVARVLASLKDNDLDKNTIIVFTADHGELGGNHQMRGKGNCAYWQQNHLPLMIVHPAYPGGVACQAVTSQIDLVPTLLALTGADAEKLETVSAGLKGRDFSALLAAPEKAVPQSLRPASLFNYNMLSFQDAKWAKRMDDFMESTAPIKDKLAALLKTEPDFHDRCAIRSVFDGRYRFSRYFAPLDFNTPATYEDLTQHNDLELYDLQNDPDEINNLAVTPAHKDLVLAMNTVLNTRIAEEVGVDDGAFLPLRHGQWYFPPKSER</sequence>
<dbReference type="InterPro" id="IPR017850">
    <property type="entry name" value="Alkaline_phosphatase_core_sf"/>
</dbReference>
<dbReference type="GO" id="GO:0015024">
    <property type="term" value="F:glucuronate-2-sulfatase activity"/>
    <property type="evidence" value="ECO:0007669"/>
    <property type="project" value="TreeGrafter"/>
</dbReference>
<dbReference type="CDD" id="cd16035">
    <property type="entry name" value="sulfatase_like"/>
    <property type="match status" value="1"/>
</dbReference>
<feature type="domain" description="Sulfatase N-terminal" evidence="1">
    <location>
        <begin position="75"/>
        <end position="418"/>
    </location>
</feature>
<dbReference type="PANTHER" id="PTHR46615">
    <property type="entry name" value="ARYLSULFATASE K"/>
    <property type="match status" value="1"/>
</dbReference>